<dbReference type="VEuPathDB" id="PiroplasmaDB:BEWA_006310"/>
<evidence type="ECO:0000313" key="3">
    <source>
        <dbReference type="Proteomes" id="UP000031512"/>
    </source>
</evidence>
<name>L0B040_THEEQ</name>
<sequence>MAKASRLRVKQAKDFNSRILSYVKDNSLEKRSLTVNECLELFELQTTSLLDRNMFTFASHIFSLIKAKYKDKNSSVLENSDLDVALRILLKLSKCDIYYPELMNFVSKDISQLTIPQLLDFIFLSNQGKLRSKHHLDKAYTHCLHRINELEFDEFLKVLYYFSYYAQEYKNIFLSHIDKMQNNLSRLSEEDMVMLLNVSKLLYQHDGSTTLRDLVVSHINHNIDSYDGNFLMRAVSEISRGARTKTSARLLQYVTTRDYITEEFQTCQIATLINFMTSIVYWRRGIQLLTNILNTLALRIAEIAKNKNIGIWSDIYNNIYITGWFSLEFMRAGMSNIVMEEVLLHQGSPYSVLKVLQAFHKVRFFHYESYLKLLHYLDFNSESLQSKPNFILYIVFAAADANIFVESLYRKSFDLLETTLGDLELDAPDSILKMQEKLVYIDMKHHLRYIWPRDLIIFSWSFAVMELHKTRDLSKLLRILLLPQIYSMDMMLSDVLMTLEVAEALSVDNVEPELCKRIFETYGEKMRELEHMSEDSNIAANTRPALGDKFGTKYLDSDSQINFQKARYRIARNVKETMHFLGRDDLVTGILAHKNSPYVIDICLVKESKKGILLLGGRELMRNHYDGRWTVTDTGSSRLKRRVFQNSGWRTVDLNCTEWAKCKTSKEKRSYAKKIIDELYSIK</sequence>
<dbReference type="RefSeq" id="XP_004830888.1">
    <property type="nucleotide sequence ID" value="XM_004830831.1"/>
</dbReference>
<dbReference type="SMART" id="SM00952">
    <property type="entry name" value="RAP"/>
    <property type="match status" value="1"/>
</dbReference>
<evidence type="ECO:0000259" key="1">
    <source>
        <dbReference type="SMART" id="SM00952"/>
    </source>
</evidence>
<reference evidence="2 3" key="1">
    <citation type="journal article" date="2012" name="BMC Genomics">
        <title>Comparative genomic analysis and phylogenetic position of Theileria equi.</title>
        <authorList>
            <person name="Kappmeyer L.S."/>
            <person name="Thiagarajan M."/>
            <person name="Herndon D.R."/>
            <person name="Ramsay J.D."/>
            <person name="Caler E."/>
            <person name="Djikeng A."/>
            <person name="Gillespie J.J."/>
            <person name="Lau A.O."/>
            <person name="Roalson E.H."/>
            <person name="Silva J.C."/>
            <person name="Silva M.G."/>
            <person name="Suarez C.E."/>
            <person name="Ueti M.W."/>
            <person name="Nene V.M."/>
            <person name="Mealey R.H."/>
            <person name="Knowles D.P."/>
            <person name="Brayton K.A."/>
        </authorList>
    </citation>
    <scope>NUCLEOTIDE SEQUENCE [LARGE SCALE GENOMIC DNA]</scope>
    <source>
        <strain evidence="2 3">WA</strain>
    </source>
</reference>
<dbReference type="EMBL" id="CP001670">
    <property type="protein sequence ID" value="AFZ81222.1"/>
    <property type="molecule type" value="Genomic_DNA"/>
</dbReference>
<feature type="domain" description="RAP" evidence="1">
    <location>
        <begin position="613"/>
        <end position="675"/>
    </location>
</feature>
<keyword evidence="3" id="KW-1185">Reference proteome</keyword>
<dbReference type="KEGG" id="beq:BEWA_006310"/>
<organism evidence="2 3">
    <name type="scientific">Theileria equi strain WA</name>
    <dbReference type="NCBI Taxonomy" id="1537102"/>
    <lineage>
        <taxon>Eukaryota</taxon>
        <taxon>Sar</taxon>
        <taxon>Alveolata</taxon>
        <taxon>Apicomplexa</taxon>
        <taxon>Aconoidasida</taxon>
        <taxon>Piroplasmida</taxon>
        <taxon>Theileriidae</taxon>
        <taxon>Theileria</taxon>
    </lineage>
</organism>
<dbReference type="eggNOG" id="ENOG502T1E0">
    <property type="taxonomic scope" value="Eukaryota"/>
</dbReference>
<accession>L0B040</accession>
<proteinExistence type="predicted"/>
<dbReference type="InterPro" id="IPR013584">
    <property type="entry name" value="RAP"/>
</dbReference>
<gene>
    <name evidence="2" type="ORF">BEWA_006310</name>
</gene>
<protein>
    <recommendedName>
        <fullName evidence="1">RAP domain-containing protein</fullName>
    </recommendedName>
</protein>
<dbReference type="Proteomes" id="UP000031512">
    <property type="component" value="Chromosome 3"/>
</dbReference>
<dbReference type="Pfam" id="PF08373">
    <property type="entry name" value="RAP"/>
    <property type="match status" value="1"/>
</dbReference>
<dbReference type="AlphaFoldDB" id="L0B040"/>
<evidence type="ECO:0000313" key="2">
    <source>
        <dbReference type="EMBL" id="AFZ81222.1"/>
    </source>
</evidence>
<dbReference type="OrthoDB" id="360738at2759"/>
<dbReference type="GeneID" id="15805682"/>